<dbReference type="InterPro" id="IPR020097">
    <property type="entry name" value="PsdUridine_synth_TruA_a/b_dom"/>
</dbReference>
<evidence type="ECO:0000259" key="5">
    <source>
        <dbReference type="Pfam" id="PF01416"/>
    </source>
</evidence>
<protein>
    <recommendedName>
        <fullName evidence="5">Pseudouridine synthase I TruA alpha/beta domain-containing protein</fullName>
    </recommendedName>
</protein>
<dbReference type="GO" id="GO:0009982">
    <property type="term" value="F:pseudouridine synthase activity"/>
    <property type="evidence" value="ECO:0007669"/>
    <property type="project" value="InterPro"/>
</dbReference>
<dbReference type="GO" id="GO:1990481">
    <property type="term" value="P:mRNA pseudouridine synthesis"/>
    <property type="evidence" value="ECO:0007669"/>
    <property type="project" value="TreeGrafter"/>
</dbReference>
<evidence type="ECO:0000256" key="2">
    <source>
        <dbReference type="ARBA" id="ARBA00022694"/>
    </source>
</evidence>
<organism evidence="6">
    <name type="scientific">Aplanochytrium stocchinoi</name>
    <dbReference type="NCBI Taxonomy" id="215587"/>
    <lineage>
        <taxon>Eukaryota</taxon>
        <taxon>Sar</taxon>
        <taxon>Stramenopiles</taxon>
        <taxon>Bigyra</taxon>
        <taxon>Labyrinthulomycetes</taxon>
        <taxon>Thraustochytrida</taxon>
        <taxon>Thraustochytriidae</taxon>
        <taxon>Aplanochytrium</taxon>
    </lineage>
</organism>
<gene>
    <name evidence="6" type="ORF">ASTO00021_LOCUS17839</name>
</gene>
<dbReference type="GO" id="GO:0031119">
    <property type="term" value="P:tRNA pseudouridine synthesis"/>
    <property type="evidence" value="ECO:0007669"/>
    <property type="project" value="UniProtKB-ARBA"/>
</dbReference>
<dbReference type="Gene3D" id="3.30.70.580">
    <property type="entry name" value="Pseudouridine synthase I, catalytic domain, N-terminal subdomain"/>
    <property type="match status" value="1"/>
</dbReference>
<keyword evidence="3" id="KW-0413">Isomerase</keyword>
<dbReference type="GO" id="GO:0003723">
    <property type="term" value="F:RNA binding"/>
    <property type="evidence" value="ECO:0007669"/>
    <property type="project" value="InterPro"/>
</dbReference>
<dbReference type="InterPro" id="IPR020095">
    <property type="entry name" value="PsdUridine_synth_TruA_C"/>
</dbReference>
<evidence type="ECO:0000256" key="1">
    <source>
        <dbReference type="ARBA" id="ARBA00009375"/>
    </source>
</evidence>
<dbReference type="InterPro" id="IPR001406">
    <property type="entry name" value="PsdUridine_synth_TruA"/>
</dbReference>
<evidence type="ECO:0000256" key="4">
    <source>
        <dbReference type="ARBA" id="ARBA00036943"/>
    </source>
</evidence>
<keyword evidence="2" id="KW-0819">tRNA processing</keyword>
<dbReference type="FunFam" id="3.30.70.580:FF:000002">
    <property type="entry name" value="tRNA pseudouridine synthase"/>
    <property type="match status" value="1"/>
</dbReference>
<comment type="catalytic activity">
    <reaction evidence="4">
        <text>a uridine in tRNA = a pseudouridine in tRNA</text>
        <dbReference type="Rhea" id="RHEA:54572"/>
        <dbReference type="Rhea" id="RHEA-COMP:13339"/>
        <dbReference type="Rhea" id="RHEA-COMP:13934"/>
        <dbReference type="ChEBI" id="CHEBI:65314"/>
        <dbReference type="ChEBI" id="CHEBI:65315"/>
    </reaction>
</comment>
<feature type="domain" description="Pseudouridine synthase I TruA alpha/beta" evidence="5">
    <location>
        <begin position="297"/>
        <end position="371"/>
    </location>
</feature>
<sequence>MEDIWKGVIKVAVVLGYIGTEYRGSEFNPHEKTIEGELRKALKKIGAASWGKKVKKKYQWTRTSRTDSGVHAARFVISALLREESNCAEHDNELLGKQPSDHCPRLAKNLNDVLPPDIRVWDAVVVPTSFNARHSCSFREYKYFLPVSHLFDNNTTDQTTKEDLRNKIHCFERACKIYLGAHCYQNFTKVGKISSLKGFFQEQAKSLPFTAIKPRRRRVEDIVNDDKNMIAPCVTKKQKLKSGMPSKEDELEWSIFAKRDSETETGLQEWPLKVARELKTNIYDIFVEKVKFPIGSNNIQTAQHHNESWLSVTLIGNKFSYNQIRYMVGAAIMVARGSLSYEVLNASVSLRCAVRLPLAPAVGLVLFNSGYAYTDRTYSVAMDQIQMKKMNGDFNTFKIEEGQKNLKLISLVMSDEELKGFFENKIFPSIQHQWGLNNSRGMAEWNWHTFRLRLDPDIRDILLTAHKSQILGQTKSFQVAAKQKTERSIIRKELFCKLRNENDKQLTYMGKLWPTSFTAQLLAEFRMIPGNACRYLQLGLVEAVLNGHISPDADCKTLIAYVKTHGVDTLCRVGWKSRFNYFQDTTSNFQKKRSS</sequence>
<evidence type="ECO:0000256" key="3">
    <source>
        <dbReference type="ARBA" id="ARBA00023235"/>
    </source>
</evidence>
<proteinExistence type="inferred from homology"/>
<dbReference type="AlphaFoldDB" id="A0A7S3PR44"/>
<dbReference type="EMBL" id="HBIN01023183">
    <property type="protein sequence ID" value="CAE0447875.1"/>
    <property type="molecule type" value="Transcribed_RNA"/>
</dbReference>
<comment type="similarity">
    <text evidence="1">Belongs to the tRNA pseudouridine synthase TruA family.</text>
</comment>
<dbReference type="SUPFAM" id="SSF55120">
    <property type="entry name" value="Pseudouridine synthase"/>
    <property type="match status" value="2"/>
</dbReference>
<dbReference type="PANTHER" id="PTHR11142">
    <property type="entry name" value="PSEUDOURIDYLATE SYNTHASE"/>
    <property type="match status" value="1"/>
</dbReference>
<reference evidence="6" key="1">
    <citation type="submission" date="2021-01" db="EMBL/GenBank/DDBJ databases">
        <authorList>
            <person name="Corre E."/>
            <person name="Pelletier E."/>
            <person name="Niang G."/>
            <person name="Scheremetjew M."/>
            <person name="Finn R."/>
            <person name="Kale V."/>
            <person name="Holt S."/>
            <person name="Cochrane G."/>
            <person name="Meng A."/>
            <person name="Brown T."/>
            <person name="Cohen L."/>
        </authorList>
    </citation>
    <scope>NUCLEOTIDE SEQUENCE</scope>
    <source>
        <strain evidence="6">GSBS06</strain>
    </source>
</reference>
<dbReference type="Gene3D" id="3.30.70.660">
    <property type="entry name" value="Pseudouridine synthase I, catalytic domain, C-terminal subdomain"/>
    <property type="match status" value="1"/>
</dbReference>
<name>A0A7S3PR44_9STRA</name>
<dbReference type="PANTHER" id="PTHR11142:SF4">
    <property type="entry name" value="PSEUDOURIDYLATE SYNTHASE 1 HOMOLOG"/>
    <property type="match status" value="1"/>
</dbReference>
<accession>A0A7S3PR44</accession>
<evidence type="ECO:0000313" key="6">
    <source>
        <dbReference type="EMBL" id="CAE0447875.1"/>
    </source>
</evidence>
<dbReference type="InterPro" id="IPR020094">
    <property type="entry name" value="TruA/RsuA/RluB/E/F_N"/>
</dbReference>
<dbReference type="GO" id="GO:0005634">
    <property type="term" value="C:nucleus"/>
    <property type="evidence" value="ECO:0007669"/>
    <property type="project" value="TreeGrafter"/>
</dbReference>
<dbReference type="InterPro" id="IPR020103">
    <property type="entry name" value="PsdUridine_synth_cat_dom_sf"/>
</dbReference>
<dbReference type="Pfam" id="PF01416">
    <property type="entry name" value="PseudoU_synth_1"/>
    <property type="match status" value="1"/>
</dbReference>